<dbReference type="EMBL" id="BMIJ01000007">
    <property type="protein sequence ID" value="GGC06069.1"/>
    <property type="molecule type" value="Genomic_DNA"/>
</dbReference>
<evidence type="ECO:0000259" key="8">
    <source>
        <dbReference type="PROSITE" id="PS50110"/>
    </source>
</evidence>
<feature type="domain" description="OmpR/PhoB-type" evidence="9">
    <location>
        <begin position="132"/>
        <end position="231"/>
    </location>
</feature>
<protein>
    <submittedName>
        <fullName evidence="10">DNA-binding response regulator</fullName>
    </submittedName>
</protein>
<dbReference type="InterPro" id="IPR011006">
    <property type="entry name" value="CheY-like_superfamily"/>
</dbReference>
<keyword evidence="4 7" id="KW-0238">DNA-binding</keyword>
<evidence type="ECO:0000256" key="1">
    <source>
        <dbReference type="ARBA" id="ARBA00022553"/>
    </source>
</evidence>
<dbReference type="Gene3D" id="6.10.250.690">
    <property type="match status" value="1"/>
</dbReference>
<proteinExistence type="predicted"/>
<dbReference type="PANTHER" id="PTHR48111:SF4">
    <property type="entry name" value="DNA-BINDING DUAL TRANSCRIPTIONAL REGULATOR OMPR"/>
    <property type="match status" value="1"/>
</dbReference>
<evidence type="ECO:0000256" key="4">
    <source>
        <dbReference type="ARBA" id="ARBA00023125"/>
    </source>
</evidence>
<evidence type="ECO:0000256" key="3">
    <source>
        <dbReference type="ARBA" id="ARBA00023015"/>
    </source>
</evidence>
<name>A0ABQ1KTB6_9GAMM</name>
<reference evidence="11" key="1">
    <citation type="journal article" date="2019" name="Int. J. Syst. Evol. Microbiol.">
        <title>The Global Catalogue of Microorganisms (GCM) 10K type strain sequencing project: providing services to taxonomists for standard genome sequencing and annotation.</title>
        <authorList>
            <consortium name="The Broad Institute Genomics Platform"/>
            <consortium name="The Broad Institute Genome Sequencing Center for Infectious Disease"/>
            <person name="Wu L."/>
            <person name="Ma J."/>
        </authorList>
    </citation>
    <scope>NUCLEOTIDE SEQUENCE [LARGE SCALE GENOMIC DNA]</scope>
    <source>
        <strain evidence="11">CGMCC 1.15341</strain>
    </source>
</reference>
<evidence type="ECO:0000313" key="10">
    <source>
        <dbReference type="EMBL" id="GGC06069.1"/>
    </source>
</evidence>
<feature type="domain" description="Response regulatory" evidence="8">
    <location>
        <begin position="8"/>
        <end position="121"/>
    </location>
</feature>
<dbReference type="Gene3D" id="1.10.10.10">
    <property type="entry name" value="Winged helix-like DNA-binding domain superfamily/Winged helix DNA-binding domain"/>
    <property type="match status" value="1"/>
</dbReference>
<evidence type="ECO:0000259" key="9">
    <source>
        <dbReference type="PROSITE" id="PS51755"/>
    </source>
</evidence>
<dbReference type="SUPFAM" id="SSF52172">
    <property type="entry name" value="CheY-like"/>
    <property type="match status" value="1"/>
</dbReference>
<gene>
    <name evidence="10" type="primary">baeR</name>
    <name evidence="10" type="ORF">GCM10011352_35340</name>
</gene>
<dbReference type="InterPro" id="IPR016032">
    <property type="entry name" value="Sig_transdc_resp-reg_C-effctor"/>
</dbReference>
<dbReference type="Gene3D" id="3.40.50.2300">
    <property type="match status" value="1"/>
</dbReference>
<evidence type="ECO:0000256" key="6">
    <source>
        <dbReference type="PROSITE-ProRule" id="PRU00169"/>
    </source>
</evidence>
<dbReference type="Pfam" id="PF00486">
    <property type="entry name" value="Trans_reg_C"/>
    <property type="match status" value="1"/>
</dbReference>
<dbReference type="InterPro" id="IPR039420">
    <property type="entry name" value="WalR-like"/>
</dbReference>
<feature type="modified residue" description="4-aspartylphosphate" evidence="6">
    <location>
        <position position="57"/>
    </location>
</feature>
<evidence type="ECO:0000256" key="7">
    <source>
        <dbReference type="PROSITE-ProRule" id="PRU01091"/>
    </source>
</evidence>
<dbReference type="InterPro" id="IPR001789">
    <property type="entry name" value="Sig_transdc_resp-reg_receiver"/>
</dbReference>
<dbReference type="PROSITE" id="PS51755">
    <property type="entry name" value="OMPR_PHOB"/>
    <property type="match status" value="1"/>
</dbReference>
<dbReference type="CDD" id="cd17574">
    <property type="entry name" value="REC_OmpR"/>
    <property type="match status" value="1"/>
</dbReference>
<evidence type="ECO:0000256" key="5">
    <source>
        <dbReference type="ARBA" id="ARBA00023163"/>
    </source>
</evidence>
<dbReference type="CDD" id="cd00383">
    <property type="entry name" value="trans_reg_C"/>
    <property type="match status" value="1"/>
</dbReference>
<dbReference type="InterPro" id="IPR036388">
    <property type="entry name" value="WH-like_DNA-bd_sf"/>
</dbReference>
<organism evidence="10 11">
    <name type="scientific">Marinobacterium zhoushanense</name>
    <dbReference type="NCBI Taxonomy" id="1679163"/>
    <lineage>
        <taxon>Bacteria</taxon>
        <taxon>Pseudomonadati</taxon>
        <taxon>Pseudomonadota</taxon>
        <taxon>Gammaproteobacteria</taxon>
        <taxon>Oceanospirillales</taxon>
        <taxon>Oceanospirillaceae</taxon>
        <taxon>Marinobacterium</taxon>
    </lineage>
</organism>
<keyword evidence="11" id="KW-1185">Reference proteome</keyword>
<dbReference type="RefSeq" id="WP_188750735.1">
    <property type="nucleotide sequence ID" value="NZ_BMIJ01000007.1"/>
</dbReference>
<keyword evidence="5" id="KW-0804">Transcription</keyword>
<keyword evidence="3" id="KW-0805">Transcription regulation</keyword>
<dbReference type="PROSITE" id="PS50110">
    <property type="entry name" value="RESPONSE_REGULATORY"/>
    <property type="match status" value="1"/>
</dbReference>
<sequence>MTASQQRPILVIEDDRHIAALVKTYLEHEGFQASVATDGEQGLAAALEQQPRLVILDLMLPRLDGWEVCRRLRADSDVPVLVLSARGEEVDRVMGFSIGADDYVVKPFSPRELMERVKAILRRAERTEVADTALLHQGELSLDRETHEARLVERELSLTPTEFRLLEVLMAHPGRVYSRSALLNQINQHGEVVVERVIDVHVGKLRRKIETDSTHPHYIETVRGIGYRFNPQA</sequence>
<dbReference type="SMART" id="SM00448">
    <property type="entry name" value="REC"/>
    <property type="match status" value="1"/>
</dbReference>
<feature type="DNA-binding region" description="OmpR/PhoB-type" evidence="7">
    <location>
        <begin position="132"/>
        <end position="231"/>
    </location>
</feature>
<dbReference type="Pfam" id="PF00072">
    <property type="entry name" value="Response_reg"/>
    <property type="match status" value="1"/>
</dbReference>
<dbReference type="PANTHER" id="PTHR48111">
    <property type="entry name" value="REGULATOR OF RPOS"/>
    <property type="match status" value="1"/>
</dbReference>
<dbReference type="InterPro" id="IPR001867">
    <property type="entry name" value="OmpR/PhoB-type_DNA-bd"/>
</dbReference>
<dbReference type="SMART" id="SM00862">
    <property type="entry name" value="Trans_reg_C"/>
    <property type="match status" value="1"/>
</dbReference>
<dbReference type="SUPFAM" id="SSF46894">
    <property type="entry name" value="C-terminal effector domain of the bipartite response regulators"/>
    <property type="match status" value="1"/>
</dbReference>
<dbReference type="GO" id="GO:0003677">
    <property type="term" value="F:DNA binding"/>
    <property type="evidence" value="ECO:0007669"/>
    <property type="project" value="UniProtKB-KW"/>
</dbReference>
<keyword evidence="2" id="KW-0902">Two-component regulatory system</keyword>
<comment type="caution">
    <text evidence="10">The sequence shown here is derived from an EMBL/GenBank/DDBJ whole genome shotgun (WGS) entry which is preliminary data.</text>
</comment>
<evidence type="ECO:0000256" key="2">
    <source>
        <dbReference type="ARBA" id="ARBA00023012"/>
    </source>
</evidence>
<dbReference type="Proteomes" id="UP000629025">
    <property type="component" value="Unassembled WGS sequence"/>
</dbReference>
<evidence type="ECO:0000313" key="11">
    <source>
        <dbReference type="Proteomes" id="UP000629025"/>
    </source>
</evidence>
<keyword evidence="1 6" id="KW-0597">Phosphoprotein</keyword>
<accession>A0ABQ1KTB6</accession>